<organism evidence="1 2">
    <name type="scientific">Gulo gulo</name>
    <name type="common">Wolverine</name>
    <name type="synonym">Gluton</name>
    <dbReference type="NCBI Taxonomy" id="48420"/>
    <lineage>
        <taxon>Eukaryota</taxon>
        <taxon>Metazoa</taxon>
        <taxon>Chordata</taxon>
        <taxon>Craniata</taxon>
        <taxon>Vertebrata</taxon>
        <taxon>Euteleostomi</taxon>
        <taxon>Mammalia</taxon>
        <taxon>Eutheria</taxon>
        <taxon>Laurasiatheria</taxon>
        <taxon>Carnivora</taxon>
        <taxon>Caniformia</taxon>
        <taxon>Musteloidea</taxon>
        <taxon>Mustelidae</taxon>
        <taxon>Guloninae</taxon>
        <taxon>Gulo</taxon>
    </lineage>
</organism>
<dbReference type="Proteomes" id="UP000269945">
    <property type="component" value="Unassembled WGS sequence"/>
</dbReference>
<reference evidence="1 2" key="1">
    <citation type="submission" date="2018-10" db="EMBL/GenBank/DDBJ databases">
        <authorList>
            <person name="Ekblom R."/>
            <person name="Jareborg N."/>
        </authorList>
    </citation>
    <scope>NUCLEOTIDE SEQUENCE [LARGE SCALE GENOMIC DNA]</scope>
    <source>
        <tissue evidence="1">Muscle</tissue>
    </source>
</reference>
<dbReference type="AlphaFoldDB" id="A0A9X9PYA9"/>
<sequence>RGLRHLWRHTLLLTSPPLNSCSVTHGHHNSDCSLSLDGIIGICVLSQASLLEKASGVAALCHKVDPSGPVTPGAGVNTPVF</sequence>
<protein>
    <submittedName>
        <fullName evidence="1">Uncharacterized protein</fullName>
    </submittedName>
</protein>
<keyword evidence="2" id="KW-1185">Reference proteome</keyword>
<gene>
    <name evidence="1" type="ORF">BN2614_LOCUS1</name>
</gene>
<accession>A0A9X9PYA9</accession>
<evidence type="ECO:0000313" key="2">
    <source>
        <dbReference type="Proteomes" id="UP000269945"/>
    </source>
</evidence>
<dbReference type="EMBL" id="CYRY02008800">
    <property type="protein sequence ID" value="VCW77437.1"/>
    <property type="molecule type" value="Genomic_DNA"/>
</dbReference>
<name>A0A9X9PYA9_GULGU</name>
<proteinExistence type="predicted"/>
<comment type="caution">
    <text evidence="1">The sequence shown here is derived from an EMBL/GenBank/DDBJ whole genome shotgun (WGS) entry which is preliminary data.</text>
</comment>
<feature type="non-terminal residue" evidence="1">
    <location>
        <position position="1"/>
    </location>
</feature>
<evidence type="ECO:0000313" key="1">
    <source>
        <dbReference type="EMBL" id="VCW77437.1"/>
    </source>
</evidence>